<dbReference type="EMBL" id="JACTUZ010000076">
    <property type="protein sequence ID" value="MBC9178409.1"/>
    <property type="molecule type" value="Genomic_DNA"/>
</dbReference>
<comment type="caution">
    <text evidence="6">The sequence shown here is derived from an EMBL/GenBank/DDBJ whole genome shotgun (WGS) entry which is preliminary data.</text>
</comment>
<evidence type="ECO:0000256" key="2">
    <source>
        <dbReference type="ARBA" id="ARBA00039140"/>
    </source>
</evidence>
<dbReference type="EC" id="3.1.1.61" evidence="2"/>
<evidence type="ECO:0000256" key="4">
    <source>
        <dbReference type="PROSITE-ProRule" id="PRU00050"/>
    </source>
</evidence>
<dbReference type="SUPFAM" id="SSF52738">
    <property type="entry name" value="Methylesterase CheB, C-terminal domain"/>
    <property type="match status" value="1"/>
</dbReference>
<keyword evidence="4" id="KW-0145">Chemotaxis</keyword>
<dbReference type="Pfam" id="PF01339">
    <property type="entry name" value="CheB_methylest"/>
    <property type="match status" value="1"/>
</dbReference>
<evidence type="ECO:0000256" key="3">
    <source>
        <dbReference type="ARBA" id="ARBA00048267"/>
    </source>
</evidence>
<evidence type="ECO:0000313" key="6">
    <source>
        <dbReference type="EMBL" id="MBC9178409.1"/>
    </source>
</evidence>
<keyword evidence="1 4" id="KW-0378">Hydrolase</keyword>
<comment type="catalytic activity">
    <reaction evidence="3">
        <text>[protein]-L-glutamate 5-O-methyl ester + H2O = L-glutamyl-[protein] + methanol + H(+)</text>
        <dbReference type="Rhea" id="RHEA:23236"/>
        <dbReference type="Rhea" id="RHEA-COMP:10208"/>
        <dbReference type="Rhea" id="RHEA-COMP:10311"/>
        <dbReference type="ChEBI" id="CHEBI:15377"/>
        <dbReference type="ChEBI" id="CHEBI:15378"/>
        <dbReference type="ChEBI" id="CHEBI:17790"/>
        <dbReference type="ChEBI" id="CHEBI:29973"/>
        <dbReference type="ChEBI" id="CHEBI:82795"/>
        <dbReference type="EC" id="3.1.1.61"/>
    </reaction>
</comment>
<dbReference type="InterPro" id="IPR011247">
    <property type="entry name" value="Chemotax_prot-Glu_Me-esterase"/>
</dbReference>
<dbReference type="CDD" id="cd16433">
    <property type="entry name" value="CheB"/>
    <property type="match status" value="1"/>
</dbReference>
<feature type="active site" evidence="4">
    <location>
        <position position="39"/>
    </location>
</feature>
<dbReference type="PROSITE" id="PS50122">
    <property type="entry name" value="CHEB"/>
    <property type="match status" value="1"/>
</dbReference>
<dbReference type="RefSeq" id="WP_187779507.1">
    <property type="nucleotide sequence ID" value="NZ_JACTUZ010000076.1"/>
</dbReference>
<dbReference type="Gene3D" id="3.40.50.180">
    <property type="entry name" value="Methylesterase CheB, C-terminal domain"/>
    <property type="match status" value="1"/>
</dbReference>
<feature type="active site" evidence="4">
    <location>
        <position position="131"/>
    </location>
</feature>
<dbReference type="InterPro" id="IPR035909">
    <property type="entry name" value="CheB_C"/>
</dbReference>
<protein>
    <recommendedName>
        <fullName evidence="2">protein-glutamate methylesterase</fullName>
        <ecNumber evidence="2">3.1.1.61</ecNumber>
    </recommendedName>
</protein>
<evidence type="ECO:0000313" key="7">
    <source>
        <dbReference type="Proteomes" id="UP000603940"/>
    </source>
</evidence>
<dbReference type="InterPro" id="IPR000673">
    <property type="entry name" value="Sig_transdc_resp-reg_Me-estase"/>
</dbReference>
<evidence type="ECO:0000256" key="1">
    <source>
        <dbReference type="ARBA" id="ARBA00022801"/>
    </source>
</evidence>
<proteinExistence type="predicted"/>
<dbReference type="PANTHER" id="PTHR42872">
    <property type="entry name" value="PROTEIN-GLUTAMATE METHYLESTERASE/PROTEIN-GLUTAMINE GLUTAMINASE"/>
    <property type="match status" value="1"/>
</dbReference>
<feature type="domain" description="CheB-type methylesterase" evidence="5">
    <location>
        <begin position="1"/>
        <end position="189"/>
    </location>
</feature>
<organism evidence="6 7">
    <name type="scientific">Pseudoroseomonas ludipueritiae</name>
    <dbReference type="NCBI Taxonomy" id="198093"/>
    <lineage>
        <taxon>Bacteria</taxon>
        <taxon>Pseudomonadati</taxon>
        <taxon>Pseudomonadota</taxon>
        <taxon>Alphaproteobacteria</taxon>
        <taxon>Acetobacterales</taxon>
        <taxon>Acetobacteraceae</taxon>
        <taxon>Pseudoroseomonas</taxon>
    </lineage>
</organism>
<feature type="active site" evidence="4">
    <location>
        <position position="12"/>
    </location>
</feature>
<accession>A0ABR7R9M6</accession>
<keyword evidence="7" id="KW-1185">Reference proteome</keyword>
<dbReference type="Proteomes" id="UP000603940">
    <property type="component" value="Unassembled WGS sequence"/>
</dbReference>
<gene>
    <name evidence="6" type="ORF">IBL25_15800</name>
</gene>
<name>A0ABR7R9M6_9PROT</name>
<reference evidence="6 7" key="1">
    <citation type="journal article" date="2009" name="Int. J. Syst. Evol. Microbiol.">
        <title>Transfer of Teichococcus ludipueritiae and Muricoccus roseus to the genus Roseomonas, as Roseomonas ludipueritiae comb. nov. and Roseomonas rosea comb. nov., respectively, and emended description of the genus Roseomonas.</title>
        <authorList>
            <person name="Sanchez-Porro C."/>
            <person name="Gallego V."/>
            <person name="Busse H.J."/>
            <person name="Kampfer P."/>
            <person name="Ventosa A."/>
        </authorList>
    </citation>
    <scope>NUCLEOTIDE SEQUENCE [LARGE SCALE GENOMIC DNA]</scope>
    <source>
        <strain evidence="6 7">DSM 14915</strain>
    </source>
</reference>
<dbReference type="PANTHER" id="PTHR42872:SF6">
    <property type="entry name" value="PROTEIN-GLUTAMATE METHYLESTERASE_PROTEIN-GLUTAMINE GLUTAMINASE"/>
    <property type="match status" value="1"/>
</dbReference>
<dbReference type="PIRSF" id="PIRSF036461">
    <property type="entry name" value="Chmtx_methlestr"/>
    <property type="match status" value="1"/>
</dbReference>
<evidence type="ECO:0000259" key="5">
    <source>
        <dbReference type="PROSITE" id="PS50122"/>
    </source>
</evidence>
<sequence length="337" mass="35527">MERHDIIAIGGSLGSTAVLKRLLGGLPADLHASVFITTHMPTAGTGYLSEVLSGSSTLPVSQAVDGQPIQPGRVYVAPPDRHLLVIDGTLALGTGPRENMARPAIDPLFRSVALAYGSRAIGVILTGLLNDGASGLSAIKQRGGLGVVQHPLDAEAPDMPRAALESTEVDHVSPTEGMAALLTTLVGMPPGPAYPATPDLELEVAIAAGYWTKSDELRQIATPSTLTCPHCQGVLSEMKGSGPLRYRCQIGHGFTAEAVVSAQEESVGEAIRIAMRMMDERTQLVTRMAQEARQQGRIAVAELYEARAAEYSGYAATLRRAAALELRSAHRVTPQDV</sequence>